<evidence type="ECO:0000313" key="3">
    <source>
        <dbReference type="Proteomes" id="UP000177273"/>
    </source>
</evidence>
<dbReference type="EMBL" id="MKIQ01000027">
    <property type="protein sequence ID" value="OFI46883.1"/>
    <property type="molecule type" value="Genomic_DNA"/>
</dbReference>
<evidence type="ECO:0000256" key="1">
    <source>
        <dbReference type="SAM" id="Phobius"/>
    </source>
</evidence>
<feature type="transmembrane region" description="Helical" evidence="1">
    <location>
        <begin position="215"/>
        <end position="236"/>
    </location>
</feature>
<feature type="transmembrane region" description="Helical" evidence="1">
    <location>
        <begin position="161"/>
        <end position="179"/>
    </location>
</feature>
<keyword evidence="1" id="KW-0812">Transmembrane</keyword>
<feature type="transmembrane region" description="Helical" evidence="1">
    <location>
        <begin position="92"/>
        <end position="115"/>
    </location>
</feature>
<dbReference type="AlphaFoldDB" id="A0A9Q5NZT3"/>
<feature type="transmembrane region" description="Helical" evidence="1">
    <location>
        <begin position="45"/>
        <end position="71"/>
    </location>
</feature>
<feature type="transmembrane region" description="Helical" evidence="1">
    <location>
        <begin position="130"/>
        <end position="154"/>
    </location>
</feature>
<keyword evidence="1" id="KW-0472">Membrane</keyword>
<sequence>MRAVLLKLIFYYKRNFFELLSVMIRIFISFFPILILSSLSKKAEIMPFIIVSFMIIAFVSDLVVGAVFIFYGDFISYKFIDYKLSKISISKYLLVTMLFRGFFSLISVIISSILWCKIFDINIHVISNRIYISMIIIPVLFIFIFSFIVFGVYLTYKTNRFSFVTFILNMVFIFCGFYSPVNFRNELLSKIFNINIFSFLITAIRSLFFESYIVVLNYTNVFLIISQILLLIYFSYKIINYLNINV</sequence>
<accession>A0A9Q5NZT3</accession>
<feature type="transmembrane region" description="Helical" evidence="1">
    <location>
        <begin position="16"/>
        <end position="39"/>
    </location>
</feature>
<evidence type="ECO:0000313" key="2">
    <source>
        <dbReference type="EMBL" id="OFI46883.1"/>
    </source>
</evidence>
<keyword evidence="3" id="KW-1185">Reference proteome</keyword>
<dbReference type="Proteomes" id="UP000177273">
    <property type="component" value="Unassembled WGS sequence"/>
</dbReference>
<keyword evidence="1" id="KW-1133">Transmembrane helix</keyword>
<gene>
    <name evidence="2" type="ORF">BG262_03570</name>
</gene>
<protein>
    <recommendedName>
        <fullName evidence="4">ABC-2 type transporter domain-containing protein</fullName>
    </recommendedName>
</protein>
<feature type="transmembrane region" description="Helical" evidence="1">
    <location>
        <begin position="191"/>
        <end position="208"/>
    </location>
</feature>
<organism evidence="2 3">
    <name type="scientific">Floricoccus penangensis</name>
    <dbReference type="NCBI Taxonomy" id="1859475"/>
    <lineage>
        <taxon>Bacteria</taxon>
        <taxon>Bacillati</taxon>
        <taxon>Bacillota</taxon>
        <taxon>Bacilli</taxon>
        <taxon>Lactobacillales</taxon>
        <taxon>Streptococcaceae</taxon>
        <taxon>Floricoccus</taxon>
    </lineage>
</organism>
<dbReference type="OrthoDB" id="3035791at2"/>
<evidence type="ECO:0008006" key="4">
    <source>
        <dbReference type="Google" id="ProtNLM"/>
    </source>
</evidence>
<comment type="caution">
    <text evidence="2">The sequence shown here is derived from an EMBL/GenBank/DDBJ whole genome shotgun (WGS) entry which is preliminary data.</text>
</comment>
<name>A0A9Q5NZT3_9LACT</name>
<dbReference type="RefSeq" id="WP_070788016.1">
    <property type="nucleotide sequence ID" value="NZ_MKIQ01000027.1"/>
</dbReference>
<proteinExistence type="predicted"/>
<reference evidence="3" key="1">
    <citation type="submission" date="2016-09" db="EMBL/GenBank/DDBJ databases">
        <title>Draft genome sequence of a novel species of the family Streptococcaceae isolated from flowers.</title>
        <authorList>
            <person name="Chuah L.-O."/>
            <person name="Yap K.-P."/>
            <person name="Thong K.L."/>
            <person name="Liong M.T."/>
            <person name="Ahmad R."/>
            <person name="Rusul G."/>
        </authorList>
    </citation>
    <scope>NUCLEOTIDE SEQUENCE [LARGE SCALE GENOMIC DNA]</scope>
    <source>
        <strain evidence="3">HibF3</strain>
    </source>
</reference>